<evidence type="ECO:0000256" key="1">
    <source>
        <dbReference type="ARBA" id="ARBA00004613"/>
    </source>
</evidence>
<dbReference type="GO" id="GO:0005509">
    <property type="term" value="F:calcium ion binding"/>
    <property type="evidence" value="ECO:0007669"/>
    <property type="project" value="InterPro"/>
</dbReference>
<feature type="region of interest" description="Disordered" evidence="3">
    <location>
        <begin position="185"/>
        <end position="207"/>
    </location>
</feature>
<keyword evidence="5" id="KW-1185">Reference proteome</keyword>
<evidence type="ECO:0000256" key="3">
    <source>
        <dbReference type="SAM" id="MobiDB-lite"/>
    </source>
</evidence>
<evidence type="ECO:0000256" key="2">
    <source>
        <dbReference type="ARBA" id="ARBA00022525"/>
    </source>
</evidence>
<dbReference type="Gene3D" id="2.150.10.10">
    <property type="entry name" value="Serralysin-like metalloprotease, C-terminal"/>
    <property type="match status" value="1"/>
</dbReference>
<dbReference type="Gene3D" id="3.20.20.70">
    <property type="entry name" value="Aldolase class I"/>
    <property type="match status" value="1"/>
</dbReference>
<dbReference type="SUPFAM" id="SSF51120">
    <property type="entry name" value="beta-Roll"/>
    <property type="match status" value="1"/>
</dbReference>
<feature type="compositionally biased region" description="Gly residues" evidence="3">
    <location>
        <begin position="239"/>
        <end position="253"/>
    </location>
</feature>
<organism evidence="4 5">
    <name type="scientific">Rhizobium subbaraonis</name>
    <dbReference type="NCBI Taxonomy" id="908946"/>
    <lineage>
        <taxon>Bacteria</taxon>
        <taxon>Pseudomonadati</taxon>
        <taxon>Pseudomonadota</taxon>
        <taxon>Alphaproteobacteria</taxon>
        <taxon>Hyphomicrobiales</taxon>
        <taxon>Rhizobiaceae</taxon>
        <taxon>Rhizobium/Agrobacterium group</taxon>
        <taxon>Rhizobium</taxon>
    </lineage>
</organism>
<comment type="subcellular location">
    <subcellularLocation>
        <location evidence="1">Secreted</location>
    </subcellularLocation>
</comment>
<dbReference type="InterPro" id="IPR018511">
    <property type="entry name" value="Hemolysin-typ_Ca-bd_CS"/>
</dbReference>
<dbReference type="InterPro" id="IPR016062">
    <property type="entry name" value="TM1410-rel"/>
</dbReference>
<dbReference type="GO" id="GO:0005576">
    <property type="term" value="C:extracellular region"/>
    <property type="evidence" value="ECO:0007669"/>
    <property type="project" value="UniProtKB-SubCell"/>
</dbReference>
<dbReference type="InterPro" id="IPR050557">
    <property type="entry name" value="RTX_toxin/Mannuronan_C5-epim"/>
</dbReference>
<proteinExistence type="predicted"/>
<dbReference type="InterPro" id="IPR011049">
    <property type="entry name" value="Serralysin-like_metalloprot_C"/>
</dbReference>
<sequence length="371" mass="38782">MSARDREAGDPKNVKQAAQRMVDFIVALTDHARETNPDFFVIPQNGAWIINDLGSDTARKKAYLDAIGAIAVEDVYHGGDADENNPLNPDEETIEVLKRDFLDNGKPVFAVDYIDGSKRVAQFEKLALKDGFIPFAAPERDLDRLVGTHDGSPAHIRPTAKADTLSGSNLSDRIDGLAGGDSISGRGGGDTVLGGRGNDRLSGGSGDDRLYGCSGGDTLLGGTGDDRLFGEAGSDRLSGGAGNDRLSGGGGNDRLSGGAGNDVLLGGSGIDQFVFDTRLGKANIDTIRDFDVSEDRILLDQDTFTKLKVGALTVSALAIGTKATDSHDRIVYDDKAGALSYDADGAGKVAAVRFANIGAGLDLTAADFLVF</sequence>
<feature type="compositionally biased region" description="Gly residues" evidence="3">
    <location>
        <begin position="185"/>
        <end position="196"/>
    </location>
</feature>
<dbReference type="OrthoDB" id="30037at2"/>
<evidence type="ECO:0000313" key="5">
    <source>
        <dbReference type="Proteomes" id="UP000219167"/>
    </source>
</evidence>
<dbReference type="PRINTS" id="PR00313">
    <property type="entry name" value="CABNDNGRPT"/>
</dbReference>
<dbReference type="InterPro" id="IPR001343">
    <property type="entry name" value="Hemolysn_Ca-bd"/>
</dbReference>
<dbReference type="PANTHER" id="PTHR38340:SF1">
    <property type="entry name" value="S-LAYER PROTEIN"/>
    <property type="match status" value="1"/>
</dbReference>
<dbReference type="InterPro" id="IPR017853">
    <property type="entry name" value="GH"/>
</dbReference>
<name>A0A285UEB5_9HYPH</name>
<reference evidence="4 5" key="1">
    <citation type="submission" date="2017-08" db="EMBL/GenBank/DDBJ databases">
        <authorList>
            <person name="de Groot N.N."/>
        </authorList>
    </citation>
    <scope>NUCLEOTIDE SEQUENCE [LARGE SCALE GENOMIC DNA]</scope>
    <source>
        <strain evidence="4 5">JC85</strain>
    </source>
</reference>
<dbReference type="Pfam" id="PF00353">
    <property type="entry name" value="HemolysinCabind"/>
    <property type="match status" value="2"/>
</dbReference>
<dbReference type="Proteomes" id="UP000219167">
    <property type="component" value="Unassembled WGS sequence"/>
</dbReference>
<dbReference type="InterPro" id="IPR013785">
    <property type="entry name" value="Aldolase_TIM"/>
</dbReference>
<dbReference type="AlphaFoldDB" id="A0A285UEB5"/>
<dbReference type="SUPFAM" id="SSF51445">
    <property type="entry name" value="(Trans)glycosidases"/>
    <property type="match status" value="1"/>
</dbReference>
<gene>
    <name evidence="4" type="ORF">SAMN05892877_10769</name>
</gene>
<protein>
    <submittedName>
        <fullName evidence="4">Uncharacterized protein (TIGR01370 family)</fullName>
    </submittedName>
</protein>
<dbReference type="EMBL" id="OBQD01000007">
    <property type="protein sequence ID" value="SOC40230.1"/>
    <property type="molecule type" value="Genomic_DNA"/>
</dbReference>
<keyword evidence="2" id="KW-0964">Secreted</keyword>
<dbReference type="PANTHER" id="PTHR38340">
    <property type="entry name" value="S-LAYER PROTEIN"/>
    <property type="match status" value="1"/>
</dbReference>
<accession>A0A285UEB5</accession>
<dbReference type="PROSITE" id="PS00330">
    <property type="entry name" value="HEMOLYSIN_CALCIUM"/>
    <property type="match status" value="3"/>
</dbReference>
<feature type="region of interest" description="Disordered" evidence="3">
    <location>
        <begin position="231"/>
        <end position="253"/>
    </location>
</feature>
<evidence type="ECO:0000313" key="4">
    <source>
        <dbReference type="EMBL" id="SOC40230.1"/>
    </source>
</evidence>
<feature type="region of interest" description="Disordered" evidence="3">
    <location>
        <begin position="149"/>
        <end position="168"/>
    </location>
</feature>
<dbReference type="PRINTS" id="PR01545">
    <property type="entry name" value="THEMAYE10DUF"/>
</dbReference>